<feature type="region of interest" description="Disordered" evidence="1">
    <location>
        <begin position="109"/>
        <end position="246"/>
    </location>
</feature>
<dbReference type="PANTHER" id="PTHR12239">
    <property type="entry name" value="PROTEIN CBG20215-RELATED"/>
    <property type="match status" value="1"/>
</dbReference>
<comment type="caution">
    <text evidence="2">The sequence shown here is derived from an EMBL/GenBank/DDBJ whole genome shotgun (WGS) entry which is preliminary data.</text>
</comment>
<feature type="region of interest" description="Disordered" evidence="1">
    <location>
        <begin position="1"/>
        <end position="38"/>
    </location>
</feature>
<dbReference type="AlphaFoldDB" id="A0A9N7Z8Z8"/>
<keyword evidence="3" id="KW-1185">Reference proteome</keyword>
<accession>A0A9N7Z8Z8</accession>
<dbReference type="EMBL" id="CADEAL010004445">
    <property type="protein sequence ID" value="CAB1459733.1"/>
    <property type="molecule type" value="Genomic_DNA"/>
</dbReference>
<organism evidence="2 3">
    <name type="scientific">Pleuronectes platessa</name>
    <name type="common">European plaice</name>
    <dbReference type="NCBI Taxonomy" id="8262"/>
    <lineage>
        <taxon>Eukaryota</taxon>
        <taxon>Metazoa</taxon>
        <taxon>Chordata</taxon>
        <taxon>Craniata</taxon>
        <taxon>Vertebrata</taxon>
        <taxon>Euteleostomi</taxon>
        <taxon>Actinopterygii</taxon>
        <taxon>Neopterygii</taxon>
        <taxon>Teleostei</taxon>
        <taxon>Neoteleostei</taxon>
        <taxon>Acanthomorphata</taxon>
        <taxon>Carangaria</taxon>
        <taxon>Pleuronectiformes</taxon>
        <taxon>Pleuronectoidei</taxon>
        <taxon>Pleuronectidae</taxon>
        <taxon>Pleuronectes</taxon>
    </lineage>
</organism>
<feature type="compositionally biased region" description="Basic and acidic residues" evidence="1">
    <location>
        <begin position="1"/>
        <end position="17"/>
    </location>
</feature>
<dbReference type="Proteomes" id="UP001153269">
    <property type="component" value="Unassembled WGS sequence"/>
</dbReference>
<evidence type="ECO:0000313" key="3">
    <source>
        <dbReference type="Proteomes" id="UP001153269"/>
    </source>
</evidence>
<protein>
    <submittedName>
        <fullName evidence="2">Uncharacterized protein</fullName>
    </submittedName>
</protein>
<gene>
    <name evidence="2" type="ORF">PLEPLA_LOCUS47570</name>
</gene>
<dbReference type="PANTHER" id="PTHR12239:SF41">
    <property type="entry name" value="MEMBRANE ASSOCIATED PROTEIN, PUTATIVE-RELATED"/>
    <property type="match status" value="1"/>
</dbReference>
<sequence>MWSREPEQNQNQSEHHTPLGPLGRHRDPEQVQTPGRWCSSSMTRSLRLWTHLTELSAPDAMTQPAGFLIGWLQPLTDWRRIICVSLCFSPDRPLSSGCPQAVLTLQWESEKDSETQRLRDTETQRLRDSETQRHRDTETQRLRDTETQRLRDTETQRHGDSETQRHRDSETQRLRDTETQRLRDTETQRHRDSETQRHRDSETQRLRDTETQRLRDSETQRHRDSETKTQFHTQSATSSDEAISCE</sequence>
<evidence type="ECO:0000313" key="2">
    <source>
        <dbReference type="EMBL" id="CAB1459733.1"/>
    </source>
</evidence>
<feature type="compositionally biased region" description="Basic and acidic residues" evidence="1">
    <location>
        <begin position="109"/>
        <end position="229"/>
    </location>
</feature>
<name>A0A9N7Z8Z8_PLEPL</name>
<feature type="compositionally biased region" description="Polar residues" evidence="1">
    <location>
        <begin position="230"/>
        <end position="246"/>
    </location>
</feature>
<evidence type="ECO:0000256" key="1">
    <source>
        <dbReference type="SAM" id="MobiDB-lite"/>
    </source>
</evidence>
<proteinExistence type="predicted"/>
<reference evidence="2" key="1">
    <citation type="submission" date="2020-03" db="EMBL/GenBank/DDBJ databases">
        <authorList>
            <person name="Weist P."/>
        </authorList>
    </citation>
    <scope>NUCLEOTIDE SEQUENCE</scope>
</reference>
<dbReference type="InterPro" id="IPR052293">
    <property type="entry name" value="SRRP"/>
</dbReference>